<dbReference type="CDD" id="cd01987">
    <property type="entry name" value="USP_KdpD-like"/>
    <property type="match status" value="1"/>
</dbReference>
<dbReference type="InterPro" id="IPR014729">
    <property type="entry name" value="Rossmann-like_a/b/a_fold"/>
</dbReference>
<keyword evidence="5" id="KW-0808">Transferase</keyword>
<dbReference type="InterPro" id="IPR003852">
    <property type="entry name" value="Sig_transdc_His_kinase_KdpD_N"/>
</dbReference>
<keyword evidence="8" id="KW-0418">Kinase</keyword>
<dbReference type="PROSITE" id="PS50109">
    <property type="entry name" value="HIS_KIN"/>
    <property type="match status" value="1"/>
</dbReference>
<name>A0ABW2R0G1_9NEIS</name>
<protein>
    <recommendedName>
        <fullName evidence="3">histidine kinase</fullName>
        <ecNumber evidence="3">2.7.13.3</ecNumber>
    </recommendedName>
</protein>
<keyword evidence="10 13" id="KW-1133">Transmembrane helix</keyword>
<proteinExistence type="predicted"/>
<dbReference type="Pfam" id="PF02518">
    <property type="entry name" value="HATPase_c"/>
    <property type="match status" value="1"/>
</dbReference>
<comment type="catalytic activity">
    <reaction evidence="1">
        <text>ATP + protein L-histidine = ADP + protein N-phospho-L-histidine.</text>
        <dbReference type="EC" id="2.7.13.3"/>
    </reaction>
</comment>
<dbReference type="SUPFAM" id="SSF47384">
    <property type="entry name" value="Homodimeric domain of signal transducing histidine kinase"/>
    <property type="match status" value="1"/>
</dbReference>
<feature type="transmembrane region" description="Helical" evidence="13">
    <location>
        <begin position="482"/>
        <end position="500"/>
    </location>
</feature>
<dbReference type="InterPro" id="IPR027417">
    <property type="entry name" value="P-loop_NTPase"/>
</dbReference>
<reference evidence="16" key="1">
    <citation type="journal article" date="2019" name="Int. J. Syst. Evol. Microbiol.">
        <title>The Global Catalogue of Microorganisms (GCM) 10K type strain sequencing project: providing services to taxonomists for standard genome sequencing and annotation.</title>
        <authorList>
            <consortium name="The Broad Institute Genomics Platform"/>
            <consortium name="The Broad Institute Genome Sequencing Center for Infectious Disease"/>
            <person name="Wu L."/>
            <person name="Ma J."/>
        </authorList>
    </citation>
    <scope>NUCLEOTIDE SEQUENCE [LARGE SCALE GENOMIC DNA]</scope>
    <source>
        <strain evidence="16">CCUG 62945</strain>
    </source>
</reference>
<evidence type="ECO:0000256" key="6">
    <source>
        <dbReference type="ARBA" id="ARBA00022692"/>
    </source>
</evidence>
<dbReference type="InterPro" id="IPR036890">
    <property type="entry name" value="HATPase_C_sf"/>
</dbReference>
<dbReference type="PRINTS" id="PR00344">
    <property type="entry name" value="BCTRLSENSOR"/>
</dbReference>
<keyword evidence="6 13" id="KW-0812">Transmembrane</keyword>
<evidence type="ECO:0000256" key="11">
    <source>
        <dbReference type="ARBA" id="ARBA00023012"/>
    </source>
</evidence>
<dbReference type="Gene3D" id="3.40.50.300">
    <property type="entry name" value="P-loop containing nucleotide triphosphate hydrolases"/>
    <property type="match status" value="1"/>
</dbReference>
<dbReference type="SMART" id="SM00387">
    <property type="entry name" value="HATPase_c"/>
    <property type="match status" value="1"/>
</dbReference>
<dbReference type="InterPro" id="IPR038318">
    <property type="entry name" value="KdpD_sf"/>
</dbReference>
<dbReference type="SUPFAM" id="SSF55874">
    <property type="entry name" value="ATPase domain of HSP90 chaperone/DNA topoisomerase II/histidine kinase"/>
    <property type="match status" value="1"/>
</dbReference>
<dbReference type="RefSeq" id="WP_380188970.1">
    <property type="nucleotide sequence ID" value="NZ_JBHTBQ010000035.1"/>
</dbReference>
<evidence type="ECO:0000256" key="9">
    <source>
        <dbReference type="ARBA" id="ARBA00022840"/>
    </source>
</evidence>
<dbReference type="SUPFAM" id="SSF55781">
    <property type="entry name" value="GAF domain-like"/>
    <property type="match status" value="1"/>
</dbReference>
<evidence type="ECO:0000256" key="10">
    <source>
        <dbReference type="ARBA" id="ARBA00022989"/>
    </source>
</evidence>
<dbReference type="Proteomes" id="UP001596473">
    <property type="component" value="Unassembled WGS sequence"/>
</dbReference>
<dbReference type="EC" id="2.7.13.3" evidence="3"/>
<dbReference type="InterPro" id="IPR025201">
    <property type="entry name" value="KdpD_TM"/>
</dbReference>
<evidence type="ECO:0000313" key="15">
    <source>
        <dbReference type="EMBL" id="MFC7421406.1"/>
    </source>
</evidence>
<evidence type="ECO:0000256" key="1">
    <source>
        <dbReference type="ARBA" id="ARBA00000085"/>
    </source>
</evidence>
<comment type="caution">
    <text evidence="15">The sequence shown here is derived from an EMBL/GenBank/DDBJ whole genome shotgun (WGS) entry which is preliminary data.</text>
</comment>
<dbReference type="Pfam" id="PF13493">
    <property type="entry name" value="DUF4118"/>
    <property type="match status" value="1"/>
</dbReference>
<keyword evidence="4" id="KW-0597">Phosphoprotein</keyword>
<feature type="domain" description="Histidine kinase" evidence="14">
    <location>
        <begin position="672"/>
        <end position="881"/>
    </location>
</feature>
<organism evidence="15 16">
    <name type="scientific">Iodobacter arcticus</name>
    <dbReference type="NCBI Taxonomy" id="590593"/>
    <lineage>
        <taxon>Bacteria</taxon>
        <taxon>Pseudomonadati</taxon>
        <taxon>Pseudomonadota</taxon>
        <taxon>Betaproteobacteria</taxon>
        <taxon>Neisseriales</taxon>
        <taxon>Chitinibacteraceae</taxon>
        <taxon>Iodobacter</taxon>
    </lineage>
</organism>
<dbReference type="Pfam" id="PF00512">
    <property type="entry name" value="HisKA"/>
    <property type="match status" value="1"/>
</dbReference>
<evidence type="ECO:0000256" key="3">
    <source>
        <dbReference type="ARBA" id="ARBA00012438"/>
    </source>
</evidence>
<dbReference type="Gene3D" id="1.20.120.620">
    <property type="entry name" value="Backbone structure of the membrane domain of e. Coli histidine kinase receptor kdpd"/>
    <property type="match status" value="1"/>
</dbReference>
<dbReference type="Pfam" id="PF13492">
    <property type="entry name" value="GAF_3"/>
    <property type="match status" value="1"/>
</dbReference>
<evidence type="ECO:0000259" key="14">
    <source>
        <dbReference type="PROSITE" id="PS50109"/>
    </source>
</evidence>
<evidence type="ECO:0000256" key="2">
    <source>
        <dbReference type="ARBA" id="ARBA00004141"/>
    </source>
</evidence>
<dbReference type="Gene3D" id="3.40.50.620">
    <property type="entry name" value="HUPs"/>
    <property type="match status" value="1"/>
</dbReference>
<dbReference type="Gene3D" id="3.30.450.40">
    <property type="match status" value="1"/>
</dbReference>
<evidence type="ECO:0000256" key="12">
    <source>
        <dbReference type="ARBA" id="ARBA00023136"/>
    </source>
</evidence>
<keyword evidence="7" id="KW-0547">Nucleotide-binding</keyword>
<keyword evidence="9" id="KW-0067">ATP-binding</keyword>
<evidence type="ECO:0000256" key="4">
    <source>
        <dbReference type="ARBA" id="ARBA00022553"/>
    </source>
</evidence>
<evidence type="ECO:0000256" key="7">
    <source>
        <dbReference type="ARBA" id="ARBA00022741"/>
    </source>
</evidence>
<dbReference type="SMART" id="SM00388">
    <property type="entry name" value="HisKA"/>
    <property type="match status" value="1"/>
</dbReference>
<dbReference type="CDD" id="cd00075">
    <property type="entry name" value="HATPase"/>
    <property type="match status" value="1"/>
</dbReference>
<evidence type="ECO:0000256" key="8">
    <source>
        <dbReference type="ARBA" id="ARBA00022777"/>
    </source>
</evidence>
<dbReference type="CDD" id="cd00082">
    <property type="entry name" value="HisKA"/>
    <property type="match status" value="1"/>
</dbReference>
<dbReference type="InterPro" id="IPR003594">
    <property type="entry name" value="HATPase_dom"/>
</dbReference>
<sequence length="891" mass="97764">MTDTRPDPDSLLDKIKRTDEQAARGRLKIFFGACAGVGKTYAMLAAGHVQQRLGVDVLVGVVETHGRSETATQLIGLKVLPSAKIEHRGQILPEFDLDAALMIKPPLILIDELAHSNVAGSRHPKRWQDVEELLVAGIDVYTSLNVQHLERLNDVVGQITGIVVRETLPDHVFDAANEVTLVDLPPDELLLRLAEGKVYRPEQATRASQNFFRKGNLLALRELALRRTADRVDAQMRAYRADQSIVPVWQAHERLLISIGPYSGGEKLIRNACRLAASLHADCLVVYVETPELQRQGEATRKQVLKTLKLAQDLGAETSVLAGVDLADTLLAFARSRNVSKMVVGKSQRNHWSRLWRRPLSEQLIDKASDVDVYVVAHDESEAPPSDEKPNSLLFDEASPKRQRHGYFAALGGAALITVLSAGLLQFFDPANVVMLYLLVVVLVSVRYGRGAGVASSLLSVAAFDFFFVAPRMSFTVSDTQYLLTFAVMLSVALIISHLTSRLRFEASVATYRERRTRALYELGRELSGALTATQIVEMSVRHLDGLFQSQTLLFIPDSEEKVRASHEHASADLGIAQWVYDYQQPAGLGTHTLPAAPLLYIPLKAPMRTRGVLAVLPSDSQHVFLPEQQRLLESAASQIALALERVHYVEVAQDAIVVMESERLRNGVLSAVSHDLRTPLTTLVGLASLLDKDELPSEFRQISQSLQKEAMRMNHMVSNLLDMAKLQSGVKPNKEWQFLEESVGSAVRVAGASLTAHQVRVDLPADLPMLEYDAVLMERVLVNLLENAAKYTPAGSIMTISAKKDGVMARIAVSDNGPGLPEGTRLFDKFTRGTTESGAPGVGLGLAICRSIIYAHGGQISARNLDPHGAEFEFTLPLGTPPVFESADLR</sequence>
<feature type="transmembrane region" description="Helical" evidence="13">
    <location>
        <begin position="448"/>
        <end position="470"/>
    </location>
</feature>
<keyword evidence="16" id="KW-1185">Reference proteome</keyword>
<evidence type="ECO:0000256" key="5">
    <source>
        <dbReference type="ARBA" id="ARBA00022679"/>
    </source>
</evidence>
<keyword evidence="12 13" id="KW-0472">Membrane</keyword>
<dbReference type="InterPro" id="IPR005467">
    <property type="entry name" value="His_kinase_dom"/>
</dbReference>
<accession>A0ABW2R0G1</accession>
<feature type="transmembrane region" description="Helical" evidence="13">
    <location>
        <begin position="407"/>
        <end position="428"/>
    </location>
</feature>
<dbReference type="InterPro" id="IPR004358">
    <property type="entry name" value="Sig_transdc_His_kin-like_C"/>
</dbReference>
<dbReference type="Pfam" id="PF02702">
    <property type="entry name" value="KdpD"/>
    <property type="match status" value="1"/>
</dbReference>
<dbReference type="Gene3D" id="3.30.565.10">
    <property type="entry name" value="Histidine kinase-like ATPase, C-terminal domain"/>
    <property type="match status" value="1"/>
</dbReference>
<dbReference type="EMBL" id="JBHTBQ010000035">
    <property type="protein sequence ID" value="MFC7421406.1"/>
    <property type="molecule type" value="Genomic_DNA"/>
</dbReference>
<dbReference type="InterPro" id="IPR003018">
    <property type="entry name" value="GAF"/>
</dbReference>
<evidence type="ECO:0000313" key="16">
    <source>
        <dbReference type="Proteomes" id="UP001596473"/>
    </source>
</evidence>
<dbReference type="InterPro" id="IPR003661">
    <property type="entry name" value="HisK_dim/P_dom"/>
</dbReference>
<gene>
    <name evidence="15" type="ORF">ACFQNF_16190</name>
</gene>
<comment type="subcellular location">
    <subcellularLocation>
        <location evidence="2">Membrane</location>
        <topology evidence="2">Multi-pass membrane protein</topology>
    </subcellularLocation>
</comment>
<dbReference type="PANTHER" id="PTHR45569">
    <property type="entry name" value="SENSOR PROTEIN KDPD"/>
    <property type="match status" value="1"/>
</dbReference>
<dbReference type="InterPro" id="IPR052023">
    <property type="entry name" value="Histidine_kinase_KdpD"/>
</dbReference>
<evidence type="ECO:0000256" key="13">
    <source>
        <dbReference type="SAM" id="Phobius"/>
    </source>
</evidence>
<dbReference type="Gene3D" id="1.10.287.130">
    <property type="match status" value="1"/>
</dbReference>
<dbReference type="SUPFAM" id="SSF52402">
    <property type="entry name" value="Adenine nucleotide alpha hydrolases-like"/>
    <property type="match status" value="1"/>
</dbReference>
<keyword evidence="11" id="KW-0902">Two-component regulatory system</keyword>
<dbReference type="InterPro" id="IPR029016">
    <property type="entry name" value="GAF-like_dom_sf"/>
</dbReference>
<dbReference type="InterPro" id="IPR036097">
    <property type="entry name" value="HisK_dim/P_sf"/>
</dbReference>
<dbReference type="PANTHER" id="PTHR45569:SF1">
    <property type="entry name" value="SENSOR PROTEIN KDPD"/>
    <property type="match status" value="1"/>
</dbReference>